<dbReference type="Gene3D" id="1.10.630.10">
    <property type="entry name" value="Cytochrome P450"/>
    <property type="match status" value="1"/>
</dbReference>
<evidence type="ECO:0000256" key="6">
    <source>
        <dbReference type="ARBA" id="ARBA00023004"/>
    </source>
</evidence>
<evidence type="ECO:0000256" key="7">
    <source>
        <dbReference type="ARBA" id="ARBA00023033"/>
    </source>
</evidence>
<dbReference type="Proteomes" id="UP001431783">
    <property type="component" value="Unassembled WGS sequence"/>
</dbReference>
<evidence type="ECO:0000256" key="1">
    <source>
        <dbReference type="ARBA" id="ARBA00001971"/>
    </source>
</evidence>
<protein>
    <recommendedName>
        <fullName evidence="10">Cytochrome P450</fullName>
    </recommendedName>
</protein>
<evidence type="ECO:0000313" key="9">
    <source>
        <dbReference type="Proteomes" id="UP001431783"/>
    </source>
</evidence>
<dbReference type="PANTHER" id="PTHR24279">
    <property type="entry name" value="CYTOCHROME P450"/>
    <property type="match status" value="1"/>
</dbReference>
<gene>
    <name evidence="8" type="ORF">WA026_016143</name>
</gene>
<keyword evidence="5" id="KW-0560">Oxidoreductase</keyword>
<keyword evidence="9" id="KW-1185">Reference proteome</keyword>
<keyword evidence="4" id="KW-0479">Metal-binding</keyword>
<name>A0AAW1TTT7_9CUCU</name>
<keyword evidence="7" id="KW-0503">Monooxygenase</keyword>
<proteinExistence type="inferred from homology"/>
<dbReference type="SUPFAM" id="SSF48264">
    <property type="entry name" value="Cytochrome P450"/>
    <property type="match status" value="1"/>
</dbReference>
<keyword evidence="6" id="KW-0408">Iron</keyword>
<evidence type="ECO:0008006" key="10">
    <source>
        <dbReference type="Google" id="ProtNLM"/>
    </source>
</evidence>
<dbReference type="Pfam" id="PF00067">
    <property type="entry name" value="p450"/>
    <property type="match status" value="1"/>
</dbReference>
<dbReference type="EMBL" id="JARQZJ010000009">
    <property type="protein sequence ID" value="KAK9872098.1"/>
    <property type="molecule type" value="Genomic_DNA"/>
</dbReference>
<dbReference type="PANTHER" id="PTHR24279:SF120">
    <property type="entry name" value="CYTOCHROME P450"/>
    <property type="match status" value="1"/>
</dbReference>
<comment type="similarity">
    <text evidence="2">Belongs to the cytochrome P450 family.</text>
</comment>
<evidence type="ECO:0000256" key="2">
    <source>
        <dbReference type="ARBA" id="ARBA00010617"/>
    </source>
</evidence>
<dbReference type="InterPro" id="IPR050479">
    <property type="entry name" value="CYP11_CYP27_families"/>
</dbReference>
<evidence type="ECO:0000256" key="4">
    <source>
        <dbReference type="ARBA" id="ARBA00022723"/>
    </source>
</evidence>
<reference evidence="8 9" key="1">
    <citation type="submission" date="2023-03" db="EMBL/GenBank/DDBJ databases">
        <title>Genome insight into feeding habits of ladybird beetles.</title>
        <authorList>
            <person name="Li H.-S."/>
            <person name="Huang Y.-H."/>
            <person name="Pang H."/>
        </authorList>
    </citation>
    <scope>NUCLEOTIDE SEQUENCE [LARGE SCALE GENOMIC DNA]</scope>
    <source>
        <strain evidence="8">SYSU_2023b</strain>
        <tissue evidence="8">Whole body</tissue>
    </source>
</reference>
<comment type="cofactor">
    <cofactor evidence="1">
        <name>heme</name>
        <dbReference type="ChEBI" id="CHEBI:30413"/>
    </cofactor>
</comment>
<dbReference type="GO" id="GO:0016705">
    <property type="term" value="F:oxidoreductase activity, acting on paired donors, with incorporation or reduction of molecular oxygen"/>
    <property type="evidence" value="ECO:0007669"/>
    <property type="project" value="InterPro"/>
</dbReference>
<dbReference type="GO" id="GO:0005506">
    <property type="term" value="F:iron ion binding"/>
    <property type="evidence" value="ECO:0007669"/>
    <property type="project" value="InterPro"/>
</dbReference>
<evidence type="ECO:0000313" key="8">
    <source>
        <dbReference type="EMBL" id="KAK9872098.1"/>
    </source>
</evidence>
<dbReference type="AlphaFoldDB" id="A0AAW1TTT7"/>
<comment type="caution">
    <text evidence="8">The sequence shown here is derived from an EMBL/GenBank/DDBJ whole genome shotgun (WGS) entry which is preliminary data.</text>
</comment>
<keyword evidence="3" id="KW-0349">Heme</keyword>
<evidence type="ECO:0000256" key="3">
    <source>
        <dbReference type="ARBA" id="ARBA00022617"/>
    </source>
</evidence>
<dbReference type="GO" id="GO:0004497">
    <property type="term" value="F:monooxygenase activity"/>
    <property type="evidence" value="ECO:0007669"/>
    <property type="project" value="UniProtKB-KW"/>
</dbReference>
<accession>A0AAW1TTT7</accession>
<dbReference type="InterPro" id="IPR001128">
    <property type="entry name" value="Cyt_P450"/>
</dbReference>
<evidence type="ECO:0000256" key="5">
    <source>
        <dbReference type="ARBA" id="ARBA00023002"/>
    </source>
</evidence>
<dbReference type="GO" id="GO:0020037">
    <property type="term" value="F:heme binding"/>
    <property type="evidence" value="ECO:0007669"/>
    <property type="project" value="InterPro"/>
</dbReference>
<dbReference type="InterPro" id="IPR036396">
    <property type="entry name" value="Cyt_P450_sf"/>
</dbReference>
<sequence length="397" mass="45858">MEPFDSKLSNLNLAWYRWEFGVRNARDTDDTLSDLFLRIRDEDKIRFRRMRSTRLFGQTIGKWFSSQIVTPEVLETDSVGWNSAIPYEKIPGPKALPLIGNTWRFLPFVGGFQIEHIDKVCKSLYGKYGKIVKLEGLIGRPDMLFLFDPDLIERVFRQEDSMPFRPSMPSLAYYKHNYKKDVFGESGGVIAVHGEDWQNFRSKVNQFMLQPGVANQYIDSINDASNQFIERIEILKDEREEVPDDFLNEIHKWSLESLARIALDIKLDCLAENPNRQTQRLIDAVNTFFMAVPILELKNPLWKLIETPLFKRYINALDTIHELCTHHIENALKSTKTDDRKGSSVLQKVLCNHDSKTATNLALDMFLVGIDTTSNAVASVLYQLARHQMSSKNYTNL</sequence>
<organism evidence="8 9">
    <name type="scientific">Henosepilachna vigintioctopunctata</name>
    <dbReference type="NCBI Taxonomy" id="420089"/>
    <lineage>
        <taxon>Eukaryota</taxon>
        <taxon>Metazoa</taxon>
        <taxon>Ecdysozoa</taxon>
        <taxon>Arthropoda</taxon>
        <taxon>Hexapoda</taxon>
        <taxon>Insecta</taxon>
        <taxon>Pterygota</taxon>
        <taxon>Neoptera</taxon>
        <taxon>Endopterygota</taxon>
        <taxon>Coleoptera</taxon>
        <taxon>Polyphaga</taxon>
        <taxon>Cucujiformia</taxon>
        <taxon>Coccinelloidea</taxon>
        <taxon>Coccinellidae</taxon>
        <taxon>Epilachninae</taxon>
        <taxon>Epilachnini</taxon>
        <taxon>Henosepilachna</taxon>
    </lineage>
</organism>